<dbReference type="EMBL" id="QFQP01000001">
    <property type="protein sequence ID" value="PZR18770.1"/>
    <property type="molecule type" value="Genomic_DNA"/>
</dbReference>
<dbReference type="SUPFAM" id="SSF117892">
    <property type="entry name" value="Band 7/SPFH domain"/>
    <property type="match status" value="1"/>
</dbReference>
<keyword evidence="2" id="KW-1133">Transmembrane helix</keyword>
<keyword evidence="2" id="KW-0472">Membrane</keyword>
<gene>
    <name evidence="4" type="ORF">DI536_02505</name>
</gene>
<dbReference type="CDD" id="cd03402">
    <property type="entry name" value="SPFH_like_u2"/>
    <property type="match status" value="1"/>
</dbReference>
<evidence type="ECO:0000256" key="1">
    <source>
        <dbReference type="ARBA" id="ARBA00004167"/>
    </source>
</evidence>
<evidence type="ECO:0000256" key="2">
    <source>
        <dbReference type="SAM" id="Phobius"/>
    </source>
</evidence>
<comment type="subcellular location">
    <subcellularLocation>
        <location evidence="1">Membrane</location>
        <topology evidence="1">Single-pass membrane protein</topology>
    </subcellularLocation>
</comment>
<dbReference type="GO" id="GO:0016020">
    <property type="term" value="C:membrane"/>
    <property type="evidence" value="ECO:0007669"/>
    <property type="project" value="UniProtKB-SubCell"/>
</dbReference>
<evidence type="ECO:0000313" key="5">
    <source>
        <dbReference type="Proteomes" id="UP000249061"/>
    </source>
</evidence>
<name>A0A2W5TSX6_9BACT</name>
<dbReference type="SMART" id="SM00244">
    <property type="entry name" value="PHB"/>
    <property type="match status" value="1"/>
</dbReference>
<evidence type="ECO:0000259" key="3">
    <source>
        <dbReference type="SMART" id="SM00244"/>
    </source>
</evidence>
<dbReference type="Pfam" id="PF01145">
    <property type="entry name" value="Band_7"/>
    <property type="match status" value="1"/>
</dbReference>
<comment type="caution">
    <text evidence="4">The sequence shown here is derived from an EMBL/GenBank/DDBJ whole genome shotgun (WGS) entry which is preliminary data.</text>
</comment>
<dbReference type="PANTHER" id="PTHR43446">
    <property type="entry name" value="MEMBRANE PROTEIN-RELATED"/>
    <property type="match status" value="1"/>
</dbReference>
<dbReference type="Gene3D" id="3.30.479.30">
    <property type="entry name" value="Band 7 domain"/>
    <property type="match status" value="1"/>
</dbReference>
<accession>A0A2W5TSX6</accession>
<dbReference type="InterPro" id="IPR001107">
    <property type="entry name" value="Band_7"/>
</dbReference>
<dbReference type="Proteomes" id="UP000249061">
    <property type="component" value="Unassembled WGS sequence"/>
</dbReference>
<organism evidence="4 5">
    <name type="scientific">Archangium gephyra</name>
    <dbReference type="NCBI Taxonomy" id="48"/>
    <lineage>
        <taxon>Bacteria</taxon>
        <taxon>Pseudomonadati</taxon>
        <taxon>Myxococcota</taxon>
        <taxon>Myxococcia</taxon>
        <taxon>Myxococcales</taxon>
        <taxon>Cystobacterineae</taxon>
        <taxon>Archangiaceae</taxon>
        <taxon>Archangium</taxon>
    </lineage>
</organism>
<reference evidence="4 5" key="1">
    <citation type="submission" date="2017-08" db="EMBL/GenBank/DDBJ databases">
        <title>Infants hospitalized years apart are colonized by the same room-sourced microbial strains.</title>
        <authorList>
            <person name="Brooks B."/>
            <person name="Olm M.R."/>
            <person name="Firek B.A."/>
            <person name="Baker R."/>
            <person name="Thomas B.C."/>
            <person name="Morowitz M.J."/>
            <person name="Banfield J.F."/>
        </authorList>
    </citation>
    <scope>NUCLEOTIDE SEQUENCE [LARGE SCALE GENOMIC DNA]</scope>
    <source>
        <strain evidence="4">S2_003_000_R2_14</strain>
    </source>
</reference>
<dbReference type="PANTHER" id="PTHR43446:SF1">
    <property type="entry name" value="BAND 7 DOMAIN-CONTAINING PROTEIN"/>
    <property type="match status" value="1"/>
</dbReference>
<protein>
    <recommendedName>
        <fullName evidence="3">Band 7 domain-containing protein</fullName>
    </recommendedName>
</protein>
<dbReference type="AlphaFoldDB" id="A0A2W5TSX6"/>
<keyword evidence="2" id="KW-0812">Transmembrane</keyword>
<feature type="transmembrane region" description="Helical" evidence="2">
    <location>
        <begin position="12"/>
        <end position="34"/>
    </location>
</feature>
<feature type="transmembrane region" description="Helical" evidence="2">
    <location>
        <begin position="40"/>
        <end position="61"/>
    </location>
</feature>
<evidence type="ECO:0000313" key="4">
    <source>
        <dbReference type="EMBL" id="PZR18770.1"/>
    </source>
</evidence>
<feature type="domain" description="Band 7" evidence="3">
    <location>
        <begin position="56"/>
        <end position="220"/>
    </location>
</feature>
<proteinExistence type="predicted"/>
<sequence length="287" mass="31572">MKEVQKNSVSGIAMLLLLIAGFVVNTVAFVAAVATQNEVLIAMTLIAGFVLFVLCFGFNMLEPNQSAVLSFFGKYVGTIREQGLRWNSPFFKARKVSLRTRNFESSKLKVNDLDGSPIEIAAVVVWQVVDSAEAVYNVQDYESFVRIQSEAAIRSMATSYPYDQHEDGKISLRSHASDISKHLGEEIQDRLNTAGVKVLESRISHLAYAPEIAQAMLQRQQASAIIAARTRIVEGAVSMVEMALSELSKRNVVELDPERRAAMVSNLLVVLCGERSTQPVINAGSLY</sequence>
<dbReference type="InterPro" id="IPR036013">
    <property type="entry name" value="Band_7/SPFH_dom_sf"/>
</dbReference>